<feature type="compositionally biased region" description="Basic and acidic residues" evidence="5">
    <location>
        <begin position="619"/>
        <end position="628"/>
    </location>
</feature>
<feature type="region of interest" description="Disordered" evidence="5">
    <location>
        <begin position="893"/>
        <end position="917"/>
    </location>
</feature>
<name>A0A8B7PPC0_HYAAZ</name>
<dbReference type="Gene3D" id="6.10.140.2220">
    <property type="match status" value="1"/>
</dbReference>
<feature type="compositionally biased region" description="Polar residues" evidence="5">
    <location>
        <begin position="2894"/>
        <end position="2905"/>
    </location>
</feature>
<dbReference type="OrthoDB" id="10690679at2759"/>
<keyword evidence="3" id="KW-0862">Zinc</keyword>
<feature type="compositionally biased region" description="Polar residues" evidence="5">
    <location>
        <begin position="1105"/>
        <end position="1115"/>
    </location>
</feature>
<feature type="compositionally biased region" description="Polar residues" evidence="5">
    <location>
        <begin position="2670"/>
        <end position="2703"/>
    </location>
</feature>
<dbReference type="RefSeq" id="XP_018028053.2">
    <property type="nucleotide sequence ID" value="XM_018172564.2"/>
</dbReference>
<feature type="compositionally biased region" description="Basic and acidic residues" evidence="5">
    <location>
        <begin position="457"/>
        <end position="467"/>
    </location>
</feature>
<feature type="compositionally biased region" description="Polar residues" evidence="5">
    <location>
        <begin position="2245"/>
        <end position="2255"/>
    </location>
</feature>
<feature type="compositionally biased region" description="Polar residues" evidence="5">
    <location>
        <begin position="1638"/>
        <end position="1654"/>
    </location>
</feature>
<feature type="region of interest" description="Disordered" evidence="5">
    <location>
        <begin position="2124"/>
        <end position="2156"/>
    </location>
</feature>
<feature type="compositionally biased region" description="Low complexity" evidence="5">
    <location>
        <begin position="177"/>
        <end position="190"/>
    </location>
</feature>
<feature type="compositionally biased region" description="Low complexity" evidence="5">
    <location>
        <begin position="2274"/>
        <end position="2287"/>
    </location>
</feature>
<feature type="region of interest" description="Disordered" evidence="5">
    <location>
        <begin position="606"/>
        <end position="634"/>
    </location>
</feature>
<feature type="compositionally biased region" description="Polar residues" evidence="5">
    <location>
        <begin position="2628"/>
        <end position="2643"/>
    </location>
</feature>
<feature type="region of interest" description="Disordered" evidence="5">
    <location>
        <begin position="1"/>
        <end position="74"/>
    </location>
</feature>
<feature type="region of interest" description="Disordered" evidence="5">
    <location>
        <begin position="2395"/>
        <end position="2423"/>
    </location>
</feature>
<dbReference type="PROSITE" id="PS50865">
    <property type="entry name" value="ZF_MYND_2"/>
    <property type="match status" value="1"/>
</dbReference>
<evidence type="ECO:0000256" key="2">
    <source>
        <dbReference type="ARBA" id="ARBA00022771"/>
    </source>
</evidence>
<organism evidence="7 8">
    <name type="scientific">Hyalella azteca</name>
    <name type="common">Amphipod</name>
    <dbReference type="NCBI Taxonomy" id="294128"/>
    <lineage>
        <taxon>Eukaryota</taxon>
        <taxon>Metazoa</taxon>
        <taxon>Ecdysozoa</taxon>
        <taxon>Arthropoda</taxon>
        <taxon>Crustacea</taxon>
        <taxon>Multicrustacea</taxon>
        <taxon>Malacostraca</taxon>
        <taxon>Eumalacostraca</taxon>
        <taxon>Peracarida</taxon>
        <taxon>Amphipoda</taxon>
        <taxon>Senticaudata</taxon>
        <taxon>Talitrida</taxon>
        <taxon>Talitroidea</taxon>
        <taxon>Hyalellidae</taxon>
        <taxon>Hyalella</taxon>
    </lineage>
</organism>
<feature type="compositionally biased region" description="Polar residues" evidence="5">
    <location>
        <begin position="2605"/>
        <end position="2621"/>
    </location>
</feature>
<keyword evidence="7" id="KW-1185">Reference proteome</keyword>
<dbReference type="Proteomes" id="UP000694843">
    <property type="component" value="Unplaced"/>
</dbReference>
<dbReference type="GeneID" id="108683263"/>
<feature type="compositionally biased region" description="Basic and acidic residues" evidence="5">
    <location>
        <begin position="1923"/>
        <end position="1932"/>
    </location>
</feature>
<dbReference type="SUPFAM" id="SSF144232">
    <property type="entry name" value="HIT/MYND zinc finger-like"/>
    <property type="match status" value="1"/>
</dbReference>
<dbReference type="OMA" id="AGINKEM"/>
<feature type="compositionally biased region" description="Basic and acidic residues" evidence="5">
    <location>
        <begin position="1811"/>
        <end position="1856"/>
    </location>
</feature>
<evidence type="ECO:0000256" key="5">
    <source>
        <dbReference type="SAM" id="MobiDB-lite"/>
    </source>
</evidence>
<evidence type="ECO:0000256" key="3">
    <source>
        <dbReference type="ARBA" id="ARBA00022833"/>
    </source>
</evidence>
<feature type="region of interest" description="Disordered" evidence="5">
    <location>
        <begin position="1223"/>
        <end position="1280"/>
    </location>
</feature>
<feature type="region of interest" description="Disordered" evidence="5">
    <location>
        <begin position="2026"/>
        <end position="2097"/>
    </location>
</feature>
<sequence>MKFEASLHSDEKKYQDDTSAMKDASTEKIDSDSIDASLEQNEMKSELIEAESGKHEVILDQEESPNDSLVTEPKEFEANFDQKELYNDSVDTEPAKAALKSHQESLLIETSFCNEKSPQNPENYLETMEEATMHNFSPLDQNNDGHGLNTTTTDVEILDPANPSLETQGRKEDLEDSIILSNSNIESNTSEQKRPVANEDFISHNDITDDRSELEFKEDISHAVENFEAEAMQRKSQKADLTSNPENDLQDDTETDACNSYSDDSFTNSLTLNTGYATDFPSLGSSPPLQSSFNTPARRVLDESHTSNSSKSDGSLSPMIVKNIEEILDRLESSSPIAFKDDKCKIVFSPVQSLPESSYHTLLPHSDSDDEKSAMAADTENADAVTTCIKATTQNETSAIGFELNKTSETTTPVPAATNDIENSGTKIFAPVEKEIEDAGSAVAKAKVAEVEQDVTSSHEKAKETDLRSMAAQEPPENPDQNSIEAEVDSPQKHKETNKESTSVEMKRKKIKKKQAKSTRPKKSTEKQNDVDERSEVVVPEPDQSSNVRLSLELPGFNWLEEKIRQRTAGINKEMNKGKAHSKSSLSKNRKLAVSESINRVIASATINSSSPSSSSSSSKDHLTEARNQDGSLKPNQASEFAFKNSGSLPLHQTSRPTPEGQNLNRIHQPPLPMTEETVSPTSYKLIPISPVHLQYSLNNTQDAYMGIKNVPPVIVSTGHTYVPSQTSAPNAFISPSQMSTSQTPAPIAFISPSQMSTSQTPAPIAFIPPSQMSTSQTSSSIAFSSPSQMIVTSQAPTHTVIVSPDQVPVPNQTCKPASMVCPTEVRPSLVKPDPPTAPSLIVRNPFDSDLSFTIPSGFNTSTRPLHHQGVSTHMAPTPPQNPDVRFIRPHGSEGSHPPRFTRSPHVQAAVPPGRPTHFRDRILARKAAEFGNPYIRRVPGPSNPFASPFPPNTNRLYPQTMGYSIRLPHRDLNASSYKNPAYASMYNDQVRQSQKSVAGGAAIEELNSKSNPGVFIESHGQQISRITENQQVENPANSTMTQFHATSALTKPDNSYCVNRVPLQTPATGVHQPREGYGFQHNSNLFKAPTEIVQSDTRKIEFPVTNSDQNSTRNPLDIHRRTRSPESYARPSTNSPVSVSQNNLIEPVPNEFSESKNPSSEAYKNNPTNQVVSSYRNNIAGDTKTHAAEVQVNDALDLMGQTAPTVSIPSAVETRKPSVIQTLPRVPTLSDVPTSSGVPPSRASISRAPSTSSEVPASSGGPMTLGATKSSPERRRVPDLMPLVFNNDTWIRNPLSDVPRDDDLNSKSVQKDVSLSSSTDVHSNASSLSPSNSSSLNLLSTTTPTSQAIPNSSFQNSLTPSLTQSQESNVRKANATHLMKMLQLFRHKLGKTAPLLEHDNHNGSELTLQMGSKEAGKKEFDPDLLQLISNLSTATEKLNYELNSKPNALDSSPSNSAKTRQLIQQRIKEIREQIAKTFELEQRKERRENESTSVNLNFGCHDVAGASSCSSSVGGTETEAATYTDVRSGCIHEPSLGLTGKRTEALRSLPESSDNPQISYRNVPGSSESIAISSQKLQIPSVYSTASSDVPLDYSRAGAMGSSSAVTTESGSKSSSDNFSKSCDATLHSGTRESSSENKLISPSLSTSMVETTSLEKDSKQNNSDGSSKKNEENFVCGINTTSTSSDNNCSNKYHSKFNSEPFVAETISSRVDSAANFPETNENTTVADVNSVLTASRFNDCDGVTAENPIVAVSLPGTGSVSRDQLEKIAQNPLAVCDVNAEKASAVSPCTDAKSSEIPATHLNSTTEGRSDTKLRFDVVNEKPSKESSNDDDSGKEKDAVSESSKRRHSETSEIELLREELVRTRREVEELKLRQDKILQETLGSFSAYAPFVLKLKDPEMGSEKTNKTLTTEDQKLVETRVEPQDDVKSSVSEEFNVKLKKEESKSSTDTSNVVNDMKEKILSVENNSTKSHPSLPEATRKKCENSSENASDQESSANVNSEIKSSMTLISDTNSVVSLNSTLSSENKKEDAVSPGDPKTTDAGPAATVNSEPKVKNFQDFPHEENSSEAATVTENQRMSSDKSTNQTYLSNSITNKTVPKNIIGVRKYDMVSEMIKAALESDTEDNESRGRESKKTRYEQNSEPQIPYIPRPKSKSAIMSFRQLNPDLIILPVNNSENSRSQGEYGNNFNRNERFSPASITLIQPPSDSETLKVPFKKRSRGSWDFDSNSAPKRLDASNGIPSTSATISLVNPKPAAVNPSSVAECSPQSVQSSGQTSKSSQLTVRPISALTGNQPQRTIADKRTSAKLTYSGSPPIHLQLMEAKNSDGRPSSEPKSTTDFTYSITPRPSTDPIVRDVNEMLGTNNLPNQKQMHYSGSKNEQVKDYSLNPMSKKRKFPTEKEEALITPSEERPNNAKKSRLLQPQLVESSSVPVKAYDTPSDKLQTSIMAVPTRPSLPFEEQQSYPPVSAHPLIPKHPLPLHPKAVHPLKPTPSYPKNYPHLSTLGFVPANFPTPLSSSGAPHYQSIQGFNPYAHHGFARPFNVAAVSSPQGSPNSPGYNMPNVDHSSHAFKSRFNTMAVPCQLSPVISECAPQEHSNFQSNLATSKSRENSNNFLPQDCRNVPTSTSSAQDTVSSYYPKSGFPSLMGIGPPNDPCLGEHGSPSGHFQTKRYMNQMPTQNPGSSHSMESNQDSNNLQRPNDKNSLKSHPSLQRGKRRQKSTTSPQFSHEQVRGQGSLSECNTQEIDTSDRRQIQWHQGIHYLVSRNNAPMTYDQSTGRSGAPSQVSTGSAEVPDIMTRAPAYNSPYARISSSELPEFRPPVGHSQNQNLMAGNIPWPSAIFQQYLSAHQSLGSRPHPEMANPVSNPQVKDSQPPTVPPNASRMPKPSTPYASSPVTSTANSNHLSTNHLINHHNPHFQPTARASKTIRCLECPQQATIQCPQCKKAAYCSEPCRYINWIKHSRDCLKESRTAPVPRKPKTASGS</sequence>
<feature type="region of interest" description="Disordered" evidence="5">
    <location>
        <begin position="1790"/>
        <end position="1856"/>
    </location>
</feature>
<feature type="region of interest" description="Disordered" evidence="5">
    <location>
        <begin position="1101"/>
        <end position="1171"/>
    </location>
</feature>
<evidence type="ECO:0000313" key="8">
    <source>
        <dbReference type="RefSeq" id="XP_018028053.2"/>
    </source>
</evidence>
<dbReference type="PROSITE" id="PS01360">
    <property type="entry name" value="ZF_MYND_1"/>
    <property type="match status" value="1"/>
</dbReference>
<protein>
    <submittedName>
        <fullName evidence="8">Uncharacterized protein LOC108683263</fullName>
    </submittedName>
</protein>
<feature type="region of interest" description="Disordered" evidence="5">
    <location>
        <begin position="231"/>
        <end position="261"/>
    </location>
</feature>
<feature type="compositionally biased region" description="Basic and acidic residues" evidence="5">
    <location>
        <begin position="523"/>
        <end position="536"/>
    </location>
</feature>
<feature type="region of interest" description="Disordered" evidence="5">
    <location>
        <begin position="157"/>
        <end position="205"/>
    </location>
</feature>
<feature type="region of interest" description="Disordered" evidence="5">
    <location>
        <begin position="1923"/>
        <end position="2004"/>
    </location>
</feature>
<feature type="compositionally biased region" description="Basic and acidic residues" evidence="5">
    <location>
        <begin position="490"/>
        <end position="499"/>
    </location>
</feature>
<feature type="compositionally biased region" description="Basic and acidic residues" evidence="5">
    <location>
        <begin position="191"/>
        <end position="205"/>
    </location>
</feature>
<feature type="region of interest" description="Disordered" evidence="5">
    <location>
        <begin position="2605"/>
        <end position="2756"/>
    </location>
</feature>
<feature type="compositionally biased region" description="Polar residues" evidence="5">
    <location>
        <begin position="1990"/>
        <end position="2004"/>
    </location>
</feature>
<feature type="compositionally biased region" description="Polar residues" evidence="5">
    <location>
        <begin position="2264"/>
        <end position="2273"/>
    </location>
</feature>
<feature type="compositionally biased region" description="Polar residues" evidence="5">
    <location>
        <begin position="1348"/>
        <end position="1369"/>
    </location>
</feature>
<gene>
    <name evidence="8" type="primary">LOC108683263</name>
</gene>
<feature type="region of interest" description="Disordered" evidence="5">
    <location>
        <begin position="570"/>
        <end position="592"/>
    </location>
</feature>
<proteinExistence type="predicted"/>
<feature type="compositionally biased region" description="Polar residues" evidence="5">
    <location>
        <begin position="1131"/>
        <end position="1145"/>
    </location>
</feature>
<feature type="compositionally biased region" description="Basic and acidic residues" evidence="5">
    <location>
        <begin position="1"/>
        <end position="31"/>
    </location>
</feature>
<feature type="region of interest" description="Disordered" evidence="5">
    <location>
        <begin position="1292"/>
        <end position="1371"/>
    </location>
</feature>
<evidence type="ECO:0000256" key="4">
    <source>
        <dbReference type="PROSITE-ProRule" id="PRU00134"/>
    </source>
</evidence>
<feature type="compositionally biased region" description="Polar residues" evidence="5">
    <location>
        <begin position="1156"/>
        <end position="1171"/>
    </location>
</feature>
<feature type="region of interest" description="Disordered" evidence="5">
    <location>
        <begin position="449"/>
        <end position="546"/>
    </location>
</feature>
<accession>A0A8B7PPC0</accession>
<evidence type="ECO:0000313" key="7">
    <source>
        <dbReference type="Proteomes" id="UP000694843"/>
    </source>
</evidence>
<dbReference type="GO" id="GO:0008270">
    <property type="term" value="F:zinc ion binding"/>
    <property type="evidence" value="ECO:0007669"/>
    <property type="project" value="UniProtKB-KW"/>
</dbReference>
<feature type="compositionally biased region" description="Polar residues" evidence="5">
    <location>
        <begin position="2203"/>
        <end position="2214"/>
    </location>
</feature>
<feature type="compositionally biased region" description="Basic and acidic residues" evidence="5">
    <location>
        <begin position="41"/>
        <end position="58"/>
    </location>
</feature>
<dbReference type="InterPro" id="IPR002893">
    <property type="entry name" value="Znf_MYND"/>
</dbReference>
<feature type="region of interest" description="Disordered" evidence="5">
    <location>
        <begin position="2202"/>
        <end position="2292"/>
    </location>
</feature>
<feature type="compositionally biased region" description="Low complexity" evidence="5">
    <location>
        <begin position="1327"/>
        <end position="1347"/>
    </location>
</feature>
<feature type="compositionally biased region" description="Low complexity" evidence="5">
    <location>
        <begin position="1240"/>
        <end position="1254"/>
    </location>
</feature>
<feature type="compositionally biased region" description="Polar residues" evidence="5">
    <location>
        <begin position="2775"/>
        <end position="2794"/>
    </location>
</feature>
<feature type="compositionally biased region" description="Low complexity" evidence="5">
    <location>
        <begin position="1611"/>
        <end position="1623"/>
    </location>
</feature>
<feature type="domain" description="MYND-type" evidence="6">
    <location>
        <begin position="2934"/>
        <end position="2970"/>
    </location>
</feature>
<feature type="compositionally biased region" description="Polar residues" evidence="5">
    <location>
        <begin position="646"/>
        <end position="666"/>
    </location>
</feature>
<reference evidence="8" key="1">
    <citation type="submission" date="2025-08" db="UniProtKB">
        <authorList>
            <consortium name="RefSeq"/>
        </authorList>
    </citation>
    <scope>IDENTIFICATION</scope>
    <source>
        <tissue evidence="8">Whole organism</tissue>
    </source>
</reference>
<evidence type="ECO:0000259" key="6">
    <source>
        <dbReference type="PROSITE" id="PS50865"/>
    </source>
</evidence>
<feature type="compositionally biased region" description="Basic and acidic residues" evidence="5">
    <location>
        <begin position="2057"/>
        <end position="2070"/>
    </location>
</feature>
<dbReference type="KEGG" id="hazt:108683263"/>
<feature type="compositionally biased region" description="Polar residues" evidence="5">
    <location>
        <begin position="1307"/>
        <end position="1326"/>
    </location>
</feature>
<feature type="compositionally biased region" description="Basic and acidic residues" evidence="5">
    <location>
        <begin position="2131"/>
        <end position="2145"/>
    </location>
</feature>
<feature type="compositionally biased region" description="Polar residues" evidence="5">
    <location>
        <begin position="2867"/>
        <end position="2878"/>
    </location>
</feature>
<feature type="region of interest" description="Disordered" evidence="5">
    <location>
        <begin position="2775"/>
        <end position="2795"/>
    </location>
</feature>
<feature type="compositionally biased region" description="Polar residues" evidence="5">
    <location>
        <begin position="2725"/>
        <end position="2750"/>
    </location>
</feature>
<feature type="region of interest" description="Disordered" evidence="5">
    <location>
        <begin position="1600"/>
        <end position="1674"/>
    </location>
</feature>
<feature type="compositionally biased region" description="Basic residues" evidence="5">
    <location>
        <begin position="507"/>
        <end position="522"/>
    </location>
</feature>
<feature type="compositionally biased region" description="Basic and acidic residues" evidence="5">
    <location>
        <begin position="1939"/>
        <end position="1950"/>
    </location>
</feature>
<keyword evidence="2 4" id="KW-0863">Zinc-finger</keyword>
<evidence type="ECO:0000256" key="1">
    <source>
        <dbReference type="ARBA" id="ARBA00022723"/>
    </source>
</evidence>
<keyword evidence="1" id="KW-0479">Metal-binding</keyword>
<feature type="region of interest" description="Disordered" evidence="5">
    <location>
        <begin position="646"/>
        <end position="678"/>
    </location>
</feature>
<feature type="compositionally biased region" description="Polar residues" evidence="5">
    <location>
        <begin position="2339"/>
        <end position="2354"/>
    </location>
</feature>
<feature type="compositionally biased region" description="Low complexity" evidence="5">
    <location>
        <begin position="609"/>
        <end position="618"/>
    </location>
</feature>
<feature type="compositionally biased region" description="Basic and acidic residues" evidence="5">
    <location>
        <begin position="2402"/>
        <end position="2419"/>
    </location>
</feature>
<feature type="region of interest" description="Disordered" evidence="5">
    <location>
        <begin position="2330"/>
        <end position="2358"/>
    </location>
</feature>
<feature type="compositionally biased region" description="Polar residues" evidence="5">
    <location>
        <begin position="2072"/>
        <end position="2097"/>
    </location>
</feature>
<feature type="region of interest" description="Disordered" evidence="5">
    <location>
        <begin position="2856"/>
        <end position="2905"/>
    </location>
</feature>